<dbReference type="InterPro" id="IPR009031">
    <property type="entry name" value="CBM10"/>
</dbReference>
<reference evidence="3 4" key="1">
    <citation type="journal article" date="2017" name="Mol. Biol. Evol.">
        <title>The 4-celled Tetrabaena socialis nuclear genome reveals the essential components for genetic control of cell number at the origin of multicellularity in the volvocine lineage.</title>
        <authorList>
            <person name="Featherston J."/>
            <person name="Arakaki Y."/>
            <person name="Hanschen E.R."/>
            <person name="Ferris P.J."/>
            <person name="Michod R.E."/>
            <person name="Olson B.J.S.C."/>
            <person name="Nozaki H."/>
            <person name="Durand P.M."/>
        </authorList>
    </citation>
    <scope>NUCLEOTIDE SEQUENCE [LARGE SCALE GENOMIC DNA]</scope>
    <source>
        <strain evidence="3 4">NIES-571</strain>
    </source>
</reference>
<gene>
    <name evidence="3" type="ORF">TSOC_010363</name>
</gene>
<organism evidence="3 4">
    <name type="scientific">Tetrabaena socialis</name>
    <dbReference type="NCBI Taxonomy" id="47790"/>
    <lineage>
        <taxon>Eukaryota</taxon>
        <taxon>Viridiplantae</taxon>
        <taxon>Chlorophyta</taxon>
        <taxon>core chlorophytes</taxon>
        <taxon>Chlorophyceae</taxon>
        <taxon>CS clade</taxon>
        <taxon>Chlamydomonadales</taxon>
        <taxon>Tetrabaenaceae</taxon>
        <taxon>Tetrabaena</taxon>
    </lineage>
</organism>
<feature type="region of interest" description="Disordered" evidence="1">
    <location>
        <begin position="406"/>
        <end position="478"/>
    </location>
</feature>
<protein>
    <recommendedName>
        <fullName evidence="2">Carbohydrate binding module family 10 domain-containing protein</fullName>
    </recommendedName>
</protein>
<feature type="compositionally biased region" description="Low complexity" evidence="1">
    <location>
        <begin position="406"/>
        <end position="415"/>
    </location>
</feature>
<name>A0A2J7ZTE3_9CHLO</name>
<dbReference type="GO" id="GO:0030248">
    <property type="term" value="F:cellulose binding"/>
    <property type="evidence" value="ECO:0007669"/>
    <property type="project" value="InterPro"/>
</dbReference>
<dbReference type="InterPro" id="IPR036601">
    <property type="entry name" value="CBM10_sf"/>
</dbReference>
<feature type="compositionally biased region" description="Low complexity" evidence="1">
    <location>
        <begin position="469"/>
        <end position="478"/>
    </location>
</feature>
<dbReference type="GO" id="GO:0005975">
    <property type="term" value="P:carbohydrate metabolic process"/>
    <property type="evidence" value="ECO:0007669"/>
    <property type="project" value="InterPro"/>
</dbReference>
<evidence type="ECO:0000256" key="1">
    <source>
        <dbReference type="SAM" id="MobiDB-lite"/>
    </source>
</evidence>
<feature type="compositionally biased region" description="Low complexity" evidence="1">
    <location>
        <begin position="434"/>
        <end position="443"/>
    </location>
</feature>
<sequence>ASPACSAAPTPFNSFSDTGGRRWGSLTAHDTIATTSSAASPPNPDTRAATCAFKDQFGSPIFTWETAPRCLEAPSVFSARADSEGRLWGEQYNLTCAFKAADSDRPLYDFLTAPACTTPPETVTSESDVQGRLWGWEAGRECAYKGTDNAPLALPLGADLSAVQPVTPEQMVARGSVPTAASISWRAAPRCAAPPTKGSSTMDSRGRLWGWQDAASCAFKDGLGAPVYDWDTAPRCLGDVVAAGEAGAAEGQADQTVEAAGEDGARRLWGWEAGGSCAFKDLMGRPLRTWATAVRCPTAPQLSTAVPDDQFRLWGWLADALGGGSCAFQDATGVALTLGSGAAASAPAAGLQLADGRGGAAASALPASEPEVLPAAGPQGTVGLINAALTQQAAADAAADANATSSSVASSDLGPVPVPIPIPGSADQPSTKGSLSPAPASPATAQIDAAKPSLEPTADAQATREPADGSGSVAAVPAPSVAGRAGTWTASRASHRAVAHLRSVPLARLRPDHFTPFPNRPSLTQIPALLRVNTRIWGNEGGLSCVYRTSDGQPAGLWDVAPACVGAAGQGGAGRSWGWENGRSCALRVSSSYQPTPSAQPEVHTDPAGPWASAPICTAGPTPDNSKRDSSDRPWGWENGRSCAFRGAAAATTAQVTATASAVATASTSTAVAAVATAISSSMPATFATGDVHTAPGCRGQPTMGTSQPDSVGYLWGWQDGGACVFRGSDGKPVYYAALITGDWSAQPGYVLRKPSDQATWFDAPRCAQPPTWAAKPDSEGRLWGYEAGQGCVYRDARGYPLFYSDLQNGQTAQNYNKGSKWDNAPTCPDAPSWSTARADKYGRLWGWNGLQSTACAYKDAAGSAVYPPKL</sequence>
<dbReference type="Gene3D" id="2.30.32.30">
    <property type="entry name" value="CBM10"/>
    <property type="match status" value="2"/>
</dbReference>
<feature type="domain" description="Carbohydrate binding module family 10" evidence="2">
    <location>
        <begin position="111"/>
        <end position="144"/>
    </location>
</feature>
<dbReference type="EMBL" id="PGGS01000490">
    <property type="protein sequence ID" value="PNH03541.1"/>
    <property type="molecule type" value="Genomic_DNA"/>
</dbReference>
<dbReference type="SMART" id="SM01064">
    <property type="entry name" value="CBM_10"/>
    <property type="match status" value="4"/>
</dbReference>
<evidence type="ECO:0000313" key="3">
    <source>
        <dbReference type="EMBL" id="PNH03541.1"/>
    </source>
</evidence>
<feature type="domain" description="Carbohydrate binding module family 10" evidence="2">
    <location>
        <begin position="608"/>
        <end position="645"/>
    </location>
</feature>
<dbReference type="AlphaFoldDB" id="A0A2J7ZTE3"/>
<feature type="non-terminal residue" evidence="3">
    <location>
        <position position="1"/>
    </location>
</feature>
<dbReference type="OrthoDB" id="536945at2759"/>
<keyword evidence="4" id="KW-1185">Reference proteome</keyword>
<proteinExistence type="predicted"/>
<accession>A0A2J7ZTE3</accession>
<feature type="domain" description="Carbohydrate binding module family 10" evidence="2">
    <location>
        <begin position="553"/>
        <end position="587"/>
    </location>
</feature>
<feature type="domain" description="Carbohydrate binding module family 10" evidence="2">
    <location>
        <begin position="756"/>
        <end position="794"/>
    </location>
</feature>
<evidence type="ECO:0000259" key="2">
    <source>
        <dbReference type="SMART" id="SM01064"/>
    </source>
</evidence>
<comment type="caution">
    <text evidence="3">The sequence shown here is derived from an EMBL/GenBank/DDBJ whole genome shotgun (WGS) entry which is preliminary data.</text>
</comment>
<dbReference type="Proteomes" id="UP000236333">
    <property type="component" value="Unassembled WGS sequence"/>
</dbReference>
<feature type="region of interest" description="Disordered" evidence="1">
    <location>
        <begin position="591"/>
        <end position="638"/>
    </location>
</feature>
<evidence type="ECO:0000313" key="4">
    <source>
        <dbReference type="Proteomes" id="UP000236333"/>
    </source>
</evidence>